<evidence type="ECO:0000256" key="13">
    <source>
        <dbReference type="ARBA" id="ARBA00041131"/>
    </source>
</evidence>
<keyword evidence="5" id="KW-0235">DNA replication</keyword>
<name>A0A812LSN5_9DINO</name>
<feature type="region of interest" description="Disordered" evidence="16">
    <location>
        <begin position="1820"/>
        <end position="1858"/>
    </location>
</feature>
<evidence type="ECO:0000256" key="5">
    <source>
        <dbReference type="ARBA" id="ARBA00022705"/>
    </source>
</evidence>
<evidence type="ECO:0000256" key="1">
    <source>
        <dbReference type="ARBA" id="ARBA00007572"/>
    </source>
</evidence>
<feature type="transmembrane region" description="Helical" evidence="17">
    <location>
        <begin position="389"/>
        <end position="412"/>
    </location>
</feature>
<evidence type="ECO:0000256" key="4">
    <source>
        <dbReference type="ARBA" id="ARBA00022618"/>
    </source>
</evidence>
<dbReference type="GO" id="GO:0051301">
    <property type="term" value="P:cell division"/>
    <property type="evidence" value="ECO:0007669"/>
    <property type="project" value="UniProtKB-KW"/>
</dbReference>
<dbReference type="Pfam" id="PF13578">
    <property type="entry name" value="Methyltransf_24"/>
    <property type="match status" value="1"/>
</dbReference>
<evidence type="ECO:0000256" key="3">
    <source>
        <dbReference type="ARBA" id="ARBA00022598"/>
    </source>
</evidence>
<proteinExistence type="inferred from homology"/>
<feature type="transmembrane region" description="Helical" evidence="17">
    <location>
        <begin position="424"/>
        <end position="442"/>
    </location>
</feature>
<keyword evidence="17" id="KW-0472">Membrane</keyword>
<dbReference type="InterPro" id="IPR016059">
    <property type="entry name" value="DNA_ligase_ATP-dep_CS"/>
</dbReference>
<dbReference type="NCBIfam" id="TIGR00574">
    <property type="entry name" value="dnl1"/>
    <property type="match status" value="1"/>
</dbReference>
<evidence type="ECO:0000256" key="7">
    <source>
        <dbReference type="ARBA" id="ARBA00022763"/>
    </source>
</evidence>
<dbReference type="EC" id="6.5.1.1" evidence="2"/>
<comment type="catalytic activity">
    <reaction evidence="12">
        <text>ATP + (deoxyribonucleotide)n-3'-hydroxyl + 5'-phospho-(deoxyribonucleotide)m = (deoxyribonucleotide)n+m + AMP + diphosphate.</text>
        <dbReference type="EC" id="6.5.1.1"/>
    </reaction>
</comment>
<dbReference type="GO" id="GO:0003910">
    <property type="term" value="F:DNA ligase (ATP) activity"/>
    <property type="evidence" value="ECO:0007669"/>
    <property type="project" value="UniProtKB-EC"/>
</dbReference>
<keyword evidence="7" id="KW-0227">DNA damage</keyword>
<dbReference type="InterPro" id="IPR029063">
    <property type="entry name" value="SAM-dependent_MTases_sf"/>
</dbReference>
<evidence type="ECO:0000256" key="14">
    <source>
        <dbReference type="ARBA" id="ARBA00041666"/>
    </source>
</evidence>
<evidence type="ECO:0000256" key="2">
    <source>
        <dbReference type="ARBA" id="ARBA00012727"/>
    </source>
</evidence>
<dbReference type="CDD" id="cd02440">
    <property type="entry name" value="AdoMet_MTases"/>
    <property type="match status" value="1"/>
</dbReference>
<keyword evidence="17" id="KW-1133">Transmembrane helix</keyword>
<evidence type="ECO:0000256" key="16">
    <source>
        <dbReference type="SAM" id="MobiDB-lite"/>
    </source>
</evidence>
<protein>
    <recommendedName>
        <fullName evidence="13">DNA ligase 1</fullName>
        <ecNumber evidence="2">6.5.1.1</ecNumber>
    </recommendedName>
    <alternativeName>
        <fullName evidence="14">DNA ligase I</fullName>
    </alternativeName>
</protein>
<dbReference type="InterPro" id="IPR012308">
    <property type="entry name" value="DNA_ligase_ATP-dep_N"/>
</dbReference>
<feature type="transmembrane region" description="Helical" evidence="17">
    <location>
        <begin position="356"/>
        <end position="377"/>
    </location>
</feature>
<evidence type="ECO:0000256" key="6">
    <source>
        <dbReference type="ARBA" id="ARBA00022741"/>
    </source>
</evidence>
<dbReference type="InterPro" id="IPR036599">
    <property type="entry name" value="DNA_ligase_N_sf"/>
</dbReference>
<comment type="caution">
    <text evidence="19">The sequence shown here is derived from an EMBL/GenBank/DDBJ whole genome shotgun (WGS) entry which is preliminary data.</text>
</comment>
<evidence type="ECO:0000256" key="8">
    <source>
        <dbReference type="ARBA" id="ARBA00022840"/>
    </source>
</evidence>
<feature type="transmembrane region" description="Helical" evidence="17">
    <location>
        <begin position="523"/>
        <end position="542"/>
    </location>
</feature>
<accession>A0A812LSN5</accession>
<keyword evidence="6" id="KW-0547">Nucleotide-binding</keyword>
<keyword evidence="11" id="KW-0131">Cell cycle</keyword>
<organism evidence="19 20">
    <name type="scientific">Symbiodinium natans</name>
    <dbReference type="NCBI Taxonomy" id="878477"/>
    <lineage>
        <taxon>Eukaryota</taxon>
        <taxon>Sar</taxon>
        <taxon>Alveolata</taxon>
        <taxon>Dinophyceae</taxon>
        <taxon>Suessiales</taxon>
        <taxon>Symbiodiniaceae</taxon>
        <taxon>Symbiodinium</taxon>
    </lineage>
</organism>
<dbReference type="InterPro" id="IPR012340">
    <property type="entry name" value="NA-bd_OB-fold"/>
</dbReference>
<evidence type="ECO:0000256" key="9">
    <source>
        <dbReference type="ARBA" id="ARBA00023172"/>
    </source>
</evidence>
<keyword evidence="3" id="KW-0436">Ligase</keyword>
<dbReference type="Gene3D" id="2.40.50.140">
    <property type="entry name" value="Nucleic acid-binding proteins"/>
    <property type="match status" value="1"/>
</dbReference>
<dbReference type="GO" id="GO:0006260">
    <property type="term" value="P:DNA replication"/>
    <property type="evidence" value="ECO:0007669"/>
    <property type="project" value="UniProtKB-KW"/>
</dbReference>
<keyword evidence="9" id="KW-0233">DNA recombination</keyword>
<feature type="domain" description="ATP-dependent DNA ligase family profile" evidence="18">
    <location>
        <begin position="1487"/>
        <end position="1630"/>
    </location>
</feature>
<dbReference type="GO" id="GO:0071897">
    <property type="term" value="P:DNA biosynthetic process"/>
    <property type="evidence" value="ECO:0007669"/>
    <property type="project" value="InterPro"/>
</dbReference>
<keyword evidence="4" id="KW-0132">Cell division</keyword>
<dbReference type="Proteomes" id="UP000604046">
    <property type="component" value="Unassembled WGS sequence"/>
</dbReference>
<dbReference type="SUPFAM" id="SSF56091">
    <property type="entry name" value="DNA ligase/mRNA capping enzyme, catalytic domain"/>
    <property type="match status" value="1"/>
</dbReference>
<dbReference type="EMBL" id="CAJNDS010001079">
    <property type="protein sequence ID" value="CAE7246424.1"/>
    <property type="molecule type" value="Genomic_DNA"/>
</dbReference>
<evidence type="ECO:0000259" key="18">
    <source>
        <dbReference type="PROSITE" id="PS50160"/>
    </source>
</evidence>
<dbReference type="GO" id="GO:0003677">
    <property type="term" value="F:DNA binding"/>
    <property type="evidence" value="ECO:0007669"/>
    <property type="project" value="InterPro"/>
</dbReference>
<dbReference type="Pfam" id="PF01068">
    <property type="entry name" value="DNA_ligase_A_M"/>
    <property type="match status" value="1"/>
</dbReference>
<evidence type="ECO:0000256" key="17">
    <source>
        <dbReference type="SAM" id="Phobius"/>
    </source>
</evidence>
<feature type="transmembrane region" description="Helical" evidence="17">
    <location>
        <begin position="595"/>
        <end position="613"/>
    </location>
</feature>
<dbReference type="InterPro" id="IPR050191">
    <property type="entry name" value="ATP-dep_DNA_ligase"/>
</dbReference>
<evidence type="ECO:0000256" key="11">
    <source>
        <dbReference type="ARBA" id="ARBA00023306"/>
    </source>
</evidence>
<dbReference type="Gene3D" id="3.40.50.150">
    <property type="entry name" value="Vaccinia Virus protein VP39"/>
    <property type="match status" value="1"/>
</dbReference>
<evidence type="ECO:0000313" key="20">
    <source>
        <dbReference type="Proteomes" id="UP000604046"/>
    </source>
</evidence>
<dbReference type="Gene3D" id="3.30.470.30">
    <property type="entry name" value="DNA ligase/mRNA capping enzyme"/>
    <property type="match status" value="1"/>
</dbReference>
<dbReference type="SUPFAM" id="SSF53335">
    <property type="entry name" value="S-adenosyl-L-methionine-dependent methyltransferases"/>
    <property type="match status" value="1"/>
</dbReference>
<comment type="similarity">
    <text evidence="1 15">Belongs to the ATP-dependent DNA ligase family.</text>
</comment>
<sequence length="1858" mass="205673">MAFYFAPRWKPKLLDRGAMWRFQLGWSKPLKPFPTAPYVALMFGGCSQAKTLTCRLNVWGLQDPTLAWKCNLQNLQPRDVRHGVWAALNYIGATVMSAFFLVWQSLLWTRMTHDTAGDICLHFYCVEASGFPGDATDKMELLAYFSAEMVRLGLPADGIEHISIGYKFTPAEAVWVEQEMERHLAKEDANDPGSPSHWQSNPEHTPALGPLSRRTVSRSVGEVEMMELKAMTGNLSDSCDSSDAEDSDPGGFWVQLLASVICGTPFECRETSVDPQTLCQYDILEDQSALDHFPSSGLVFVVLKMEPVAVALASAQVLPGCFRGVHEIKVTRCESSPQTVLWANFHVDSCTFWKRAVLSFFVLLAALAVWFGLYFPFYRLSMSVGSYNLTTDLAVGVSNFAGLFIVTCFGSLCTWQQLLGSQEWLRSLPVFFCGHVFHFVRLSSLKEDFFVRTSVLMLAPLVLVHGSSGRSADGPLDCKFRSGERGVFTYNRQSIRMMVAMPQCADPCSQDNMVYLLFPSYVLLPYLVEPVVVIAFALYIAVLRIKRDTRITPGQAEVAMMAPETDLKVPLADMICTTSTIISTFLLGPSMYHRIFFLLMIVFVAVAYAQYRIRVLRWDSACFQGTKSLHVCQATYWCFPLGLLAAAWEREWKEVPFSDLTTGWHLGSPQCGLQWPSALQITLDILPCSEAHETQKPTKGGLEPAVPSSQLSYSEVGLWLSANWAGHSDATSTNQVACTGTASYMYQQIAECSWSQRRKAERQRRASKFTAGDKGFEMSVLAHVHQDASSLAQIPSFPLQVPLPHVLPYAIVAQAHGADFSTRRAYFMRARSGSESETGWDSSFTFERCCSLTAVKRYSDFNFAPPQNMHYELLHLERDNKPRLGPVQDDEALVLYSLVRALRPRTIVEFGTSHGFSALNWMHAIAEDKDARVYSYDILPYPAARALEDSDPRFVFHQKSQADFEPADVDGRPIDVAFFDAGHLIEYSLKAFERLRPALAPNALVAVHDTGLHVRDFGSGAPPEANADTCLRAALGVLEELPAAWGRGLNRTTAQFIVCTCSHVFMAQRRWVLGATVLLLWRGLETLAEIDASAALAEASLLLPATRLKSSLRIVALLAIPWPLSFTFQGKGRGAGRSKPHAELRFSVLAQQLEEIAQTTGTGSKARKVDLLKELFDQASLEDTKTLLKLLTRWGLPRAVQLRVGSAMLQASVGDMKLRVKAPEEKLATWLAAGEVADIGEGWQRLLQAEKKKSSCEDFTVQEVWKELLKFNEIEEKGAVAQRTLLAARLANGCGRKCPAGAKYICRMMLGQSLAIGASDKTLALAFAKQTRVPNGGKLLELLELNPDIDAVVDDLMAGVAGSGGSQSVRLWSPISPSTASPAKSIAEVLEKVRRKSSRAASGWRAEWKYDGERLQIHAERGKKEDIRFELFSRNLKNVTARFPEIEDSLRGCSFKSIILDAEVAAVDGDRLLPFQILARRPREATPDSKRSDVTFFAFDCLFLDGTSLLQKPLVERLQMMHIGLSRRKAAKSAKAKSQLKFAEGTEFQGEEDLQNALDDAIKSSTEGLVLKQMDAKYQPGVRTSNWLKLKKDYLDSALSDSIDAVVVGVKRGSGRRSSVYGSYLLAVRASDDVRPRYQTLCAAGTGLTDQELEEYYKLCQPLVDDGDSAPASLETTGANPAEWQWISDISKAPVMEVVGADLTISRIHSCAAGRLRGFGADEESGLALRFPRILRLRSADDKSAAQATTAEQVLDMYEKQPAVSAGRKKRAGKRHCAREAFCPFTQSTWRYAPFKSSKLLNPAASRRLPVEGWAKRGYVSEPHRSSSPPARPQLAPSSPSRKPPSARHPADQAHGMQ</sequence>
<keyword evidence="17" id="KW-0812">Transmembrane</keyword>
<dbReference type="PANTHER" id="PTHR45674">
    <property type="entry name" value="DNA LIGASE 1/3 FAMILY MEMBER"/>
    <property type="match status" value="1"/>
</dbReference>
<dbReference type="GO" id="GO:0005524">
    <property type="term" value="F:ATP binding"/>
    <property type="evidence" value="ECO:0007669"/>
    <property type="project" value="UniProtKB-KW"/>
</dbReference>
<evidence type="ECO:0000256" key="10">
    <source>
        <dbReference type="ARBA" id="ARBA00023204"/>
    </source>
</evidence>
<dbReference type="GO" id="GO:0006310">
    <property type="term" value="P:DNA recombination"/>
    <property type="evidence" value="ECO:0007669"/>
    <property type="project" value="UniProtKB-KW"/>
</dbReference>
<feature type="region of interest" description="Disordered" evidence="16">
    <location>
        <begin position="182"/>
        <end position="213"/>
    </location>
</feature>
<dbReference type="InterPro" id="IPR000977">
    <property type="entry name" value="DNA_ligase_ATP-dep"/>
</dbReference>
<dbReference type="PANTHER" id="PTHR45674:SF4">
    <property type="entry name" value="DNA LIGASE 1"/>
    <property type="match status" value="1"/>
</dbReference>
<dbReference type="InterPro" id="IPR012310">
    <property type="entry name" value="DNA_ligase_ATP-dep_cent"/>
</dbReference>
<dbReference type="OrthoDB" id="436333at2759"/>
<keyword evidence="10" id="KW-0234">DNA repair</keyword>
<keyword evidence="8" id="KW-0067">ATP-binding</keyword>
<dbReference type="Pfam" id="PF04675">
    <property type="entry name" value="DNA_ligase_A_N"/>
    <property type="match status" value="1"/>
</dbReference>
<dbReference type="PROSITE" id="PS00333">
    <property type="entry name" value="DNA_LIGASE_A2"/>
    <property type="match status" value="1"/>
</dbReference>
<dbReference type="Gene3D" id="1.10.3260.10">
    <property type="entry name" value="DNA ligase, ATP-dependent, N-terminal domain"/>
    <property type="match status" value="1"/>
</dbReference>
<dbReference type="SUPFAM" id="SSF50249">
    <property type="entry name" value="Nucleic acid-binding proteins"/>
    <property type="match status" value="1"/>
</dbReference>
<dbReference type="InterPro" id="IPR012309">
    <property type="entry name" value="DNA_ligase_ATP-dep_C"/>
</dbReference>
<dbReference type="PROSITE" id="PS50160">
    <property type="entry name" value="DNA_LIGASE_A3"/>
    <property type="match status" value="1"/>
</dbReference>
<gene>
    <name evidence="19" type="primary">lig-1</name>
    <name evidence="19" type="ORF">SNAT2548_LOCUS11716</name>
</gene>
<dbReference type="GO" id="GO:0006281">
    <property type="term" value="P:DNA repair"/>
    <property type="evidence" value="ECO:0007669"/>
    <property type="project" value="UniProtKB-KW"/>
</dbReference>
<evidence type="ECO:0000256" key="12">
    <source>
        <dbReference type="ARBA" id="ARBA00034003"/>
    </source>
</evidence>
<evidence type="ECO:0000313" key="19">
    <source>
        <dbReference type="EMBL" id="CAE7246424.1"/>
    </source>
</evidence>
<feature type="transmembrane region" description="Helical" evidence="17">
    <location>
        <begin position="83"/>
        <end position="103"/>
    </location>
</feature>
<evidence type="ECO:0000256" key="15">
    <source>
        <dbReference type="RuleBase" id="RU004196"/>
    </source>
</evidence>
<reference evidence="19" key="1">
    <citation type="submission" date="2021-02" db="EMBL/GenBank/DDBJ databases">
        <authorList>
            <person name="Dougan E. K."/>
            <person name="Rhodes N."/>
            <person name="Thang M."/>
            <person name="Chan C."/>
        </authorList>
    </citation>
    <scope>NUCLEOTIDE SEQUENCE</scope>
</reference>
<keyword evidence="20" id="KW-1185">Reference proteome</keyword>
<dbReference type="Pfam" id="PF04679">
    <property type="entry name" value="DNA_ligase_A_C"/>
    <property type="match status" value="1"/>
</dbReference>
<dbReference type="SUPFAM" id="SSF117018">
    <property type="entry name" value="ATP-dependent DNA ligase DNA-binding domain"/>
    <property type="match status" value="2"/>
</dbReference>